<dbReference type="Pfam" id="PF00012">
    <property type="entry name" value="HSP70"/>
    <property type="match status" value="1"/>
</dbReference>
<dbReference type="GO" id="GO:0044183">
    <property type="term" value="F:protein folding chaperone"/>
    <property type="evidence" value="ECO:0000318"/>
    <property type="project" value="GO_Central"/>
</dbReference>
<dbReference type="GO" id="GO:0005634">
    <property type="term" value="C:nucleus"/>
    <property type="evidence" value="ECO:0000318"/>
    <property type="project" value="GO_Central"/>
</dbReference>
<sequence length="611" mass="68380">MSETVIGIDLGTTNSCVCVHLNNKLKILENKEGGRTTPSYVFFTEHSFIVGQYAKRMADAKPEYGIYEIKRLVGRKYDDPYVKKNLNYLPFKVTNISNEPVVVVQTKNQVLKKSPQELCAYILGKIKSDVEAKLGHPVDKAVITVPAYFNIAQREVTLAAAQTAGFSVLKLLNEPTAAALSYYYENKSNVDGYSLVYDLGGGTFDVAILQRSGSDITIVGVDGETHLGGHDFDNLLVEHVCQVLINQHNYNPKNDRRNMRRLNNECEEVKKILSEAEETNIILNAFVPNQNTVDIPITRAQFEAKAEQLFQKTIEIVTRCLEKVSLEKSDIKEVILSGGSTRIPKIQSLISAYFGGKILNKFINPDECVAEGAAIQAALLSKDPAQAISQIKITDVTPLSLGIADFVDVMTFMIKRNTPIPVTRTTNRVTVYNNQANMSFHIYEGERLDAKKNYFLGRLEITDLTPAPPGQCSVTVVMTVDQNGILTVKATETVSNRTKDLKIVYTRGSRSDSDIKSVVVEAEENKKEDELFKQFAEVKGYVVKYCIRAMYNFENKGLVATHKDAYDKCNDVLNRLKDLDVDDEKEVKKLKVEVLALCQPLQKKYAFKHMP</sequence>
<dbReference type="PRINTS" id="PR00301">
    <property type="entry name" value="HEATSHOCK70"/>
</dbReference>
<dbReference type="Gene3D" id="3.30.420.40">
    <property type="match status" value="2"/>
</dbReference>
<dbReference type="OrthoDB" id="6704538at2759"/>
<dbReference type="eggNOG" id="KOG0101">
    <property type="taxonomic scope" value="Eukaryota"/>
</dbReference>
<dbReference type="PROSITE" id="PS00297">
    <property type="entry name" value="HSP70_1"/>
    <property type="match status" value="1"/>
</dbReference>
<dbReference type="FunFam" id="3.90.640.10:FF:000010">
    <property type="entry name" value="heat shock 70 kDa protein 14"/>
    <property type="match status" value="1"/>
</dbReference>
<dbReference type="FunFam" id="2.60.34.10:FF:000038">
    <property type="entry name" value="Major heat shock 70 kDa protein Ab-like Protein"/>
    <property type="match status" value="1"/>
</dbReference>
<keyword evidence="5" id="KW-0346">Stress response</keyword>
<dbReference type="GO" id="GO:0016887">
    <property type="term" value="F:ATP hydrolysis activity"/>
    <property type="evidence" value="ECO:0000318"/>
    <property type="project" value="GO_Central"/>
</dbReference>
<dbReference type="EMBL" id="KQ971338">
    <property type="protein sequence ID" value="EFA02300.1"/>
    <property type="molecule type" value="Genomic_DNA"/>
</dbReference>
<dbReference type="HOGENOM" id="CLU_005965_0_1_1"/>
<keyword evidence="2 4" id="KW-0547">Nucleotide-binding</keyword>
<evidence type="ECO:0000256" key="4">
    <source>
        <dbReference type="RuleBase" id="RU003322"/>
    </source>
</evidence>
<keyword evidence="3 4" id="KW-0067">ATP-binding</keyword>
<dbReference type="GO" id="GO:0005886">
    <property type="term" value="C:plasma membrane"/>
    <property type="evidence" value="ECO:0000318"/>
    <property type="project" value="GO_Central"/>
</dbReference>
<dbReference type="OMA" id="EGRYIVY"/>
<dbReference type="PROSITE" id="PS01036">
    <property type="entry name" value="HSP70_3"/>
    <property type="match status" value="1"/>
</dbReference>
<name>D2A3D9_TRICA</name>
<dbReference type="CDD" id="cd24028">
    <property type="entry name" value="ASKHA_NBD_HSP70_HSPA1-like"/>
    <property type="match status" value="1"/>
</dbReference>
<dbReference type="GO" id="GO:0031072">
    <property type="term" value="F:heat shock protein binding"/>
    <property type="evidence" value="ECO:0000318"/>
    <property type="project" value="GO_Central"/>
</dbReference>
<organism evidence="5 6">
    <name type="scientific">Tribolium castaneum</name>
    <name type="common">Red flour beetle</name>
    <dbReference type="NCBI Taxonomy" id="7070"/>
    <lineage>
        <taxon>Eukaryota</taxon>
        <taxon>Metazoa</taxon>
        <taxon>Ecdysozoa</taxon>
        <taxon>Arthropoda</taxon>
        <taxon>Hexapoda</taxon>
        <taxon>Insecta</taxon>
        <taxon>Pterygota</taxon>
        <taxon>Neoptera</taxon>
        <taxon>Endopterygota</taxon>
        <taxon>Coleoptera</taxon>
        <taxon>Polyphaga</taxon>
        <taxon>Cucujiformia</taxon>
        <taxon>Tenebrionidae</taxon>
        <taxon>Tenebrionidae incertae sedis</taxon>
        <taxon>Tribolium</taxon>
    </lineage>
</organism>
<dbReference type="FunFam" id="3.30.30.30:FF:000005">
    <property type="entry name" value="Heat shock protein ssb1"/>
    <property type="match status" value="1"/>
</dbReference>
<gene>
    <name evidence="5" type="primary">AUGUSTUS-3.0.2_07965</name>
    <name evidence="5" type="ORF">TcasGA2_TC007965</name>
</gene>
<dbReference type="GO" id="GO:0042026">
    <property type="term" value="P:protein refolding"/>
    <property type="evidence" value="ECO:0000318"/>
    <property type="project" value="GO_Central"/>
</dbReference>
<dbReference type="GO" id="GO:0005829">
    <property type="term" value="C:cytosol"/>
    <property type="evidence" value="ECO:0000318"/>
    <property type="project" value="GO_Central"/>
</dbReference>
<dbReference type="InParanoid" id="D2A3D9"/>
<evidence type="ECO:0000256" key="3">
    <source>
        <dbReference type="ARBA" id="ARBA00022840"/>
    </source>
</evidence>
<dbReference type="STRING" id="7070.D2A3D9"/>
<evidence type="ECO:0000256" key="2">
    <source>
        <dbReference type="ARBA" id="ARBA00022741"/>
    </source>
</evidence>
<comment type="similarity">
    <text evidence="1 4">Belongs to the heat shock protein 70 family.</text>
</comment>
<dbReference type="Gene3D" id="3.90.640.10">
    <property type="entry name" value="Actin, Chain A, domain 4"/>
    <property type="match status" value="1"/>
</dbReference>
<protein>
    <submittedName>
        <fullName evidence="5">Heat shock 70 kDa protein cognate 4-like Protein</fullName>
    </submittedName>
</protein>
<accession>D2A3D9</accession>
<dbReference type="Gene3D" id="3.30.30.30">
    <property type="match status" value="1"/>
</dbReference>
<dbReference type="GO" id="GO:0140662">
    <property type="term" value="F:ATP-dependent protein folding chaperone"/>
    <property type="evidence" value="ECO:0007669"/>
    <property type="project" value="InterPro"/>
</dbReference>
<dbReference type="AlphaFoldDB" id="D2A3D9"/>
<keyword evidence="6" id="KW-1185">Reference proteome</keyword>
<dbReference type="Gene3D" id="2.60.34.10">
    <property type="entry name" value="Substrate Binding Domain Of DNAk, Chain A, domain 1"/>
    <property type="match status" value="1"/>
</dbReference>
<dbReference type="PANTHER" id="PTHR19375">
    <property type="entry name" value="HEAT SHOCK PROTEIN 70KDA"/>
    <property type="match status" value="1"/>
</dbReference>
<dbReference type="SUPFAM" id="SSF53067">
    <property type="entry name" value="Actin-like ATPase domain"/>
    <property type="match status" value="2"/>
</dbReference>
<dbReference type="KEGG" id="tca:664101"/>
<dbReference type="SUPFAM" id="SSF100920">
    <property type="entry name" value="Heat shock protein 70kD (HSP70), peptide-binding domain"/>
    <property type="match status" value="1"/>
</dbReference>
<dbReference type="GO" id="GO:0005737">
    <property type="term" value="C:cytoplasm"/>
    <property type="evidence" value="ECO:0000318"/>
    <property type="project" value="GO_Central"/>
</dbReference>
<dbReference type="InterPro" id="IPR018181">
    <property type="entry name" value="Heat_shock_70_CS"/>
</dbReference>
<reference evidence="5 6" key="1">
    <citation type="journal article" date="2008" name="Nature">
        <title>The genome of the model beetle and pest Tribolium castaneum.</title>
        <authorList>
            <consortium name="Tribolium Genome Sequencing Consortium"/>
            <person name="Richards S."/>
            <person name="Gibbs R.A."/>
            <person name="Weinstock G.M."/>
            <person name="Brown S.J."/>
            <person name="Denell R."/>
            <person name="Beeman R.W."/>
            <person name="Gibbs R."/>
            <person name="Beeman R.W."/>
            <person name="Brown S.J."/>
            <person name="Bucher G."/>
            <person name="Friedrich M."/>
            <person name="Grimmelikhuijzen C.J."/>
            <person name="Klingler M."/>
            <person name="Lorenzen M."/>
            <person name="Richards S."/>
            <person name="Roth S."/>
            <person name="Schroder R."/>
            <person name="Tautz D."/>
            <person name="Zdobnov E.M."/>
            <person name="Muzny D."/>
            <person name="Gibbs R.A."/>
            <person name="Weinstock G.M."/>
            <person name="Attaway T."/>
            <person name="Bell S."/>
            <person name="Buhay C.J."/>
            <person name="Chandrabose M.N."/>
            <person name="Chavez D."/>
            <person name="Clerk-Blankenburg K.P."/>
            <person name="Cree A."/>
            <person name="Dao M."/>
            <person name="Davis C."/>
            <person name="Chacko J."/>
            <person name="Dinh H."/>
            <person name="Dugan-Rocha S."/>
            <person name="Fowler G."/>
            <person name="Garner T.T."/>
            <person name="Garnes J."/>
            <person name="Gnirke A."/>
            <person name="Hawes A."/>
            <person name="Hernandez J."/>
            <person name="Hines S."/>
            <person name="Holder M."/>
            <person name="Hume J."/>
            <person name="Jhangiani S.N."/>
            <person name="Joshi V."/>
            <person name="Khan Z.M."/>
            <person name="Jackson L."/>
            <person name="Kovar C."/>
            <person name="Kowis A."/>
            <person name="Lee S."/>
            <person name="Lewis L.R."/>
            <person name="Margolis J."/>
            <person name="Morgan M."/>
            <person name="Nazareth L.V."/>
            <person name="Nguyen N."/>
            <person name="Okwuonu G."/>
            <person name="Parker D."/>
            <person name="Richards S."/>
            <person name="Ruiz S.J."/>
            <person name="Santibanez J."/>
            <person name="Savard J."/>
            <person name="Scherer S.E."/>
            <person name="Schneider B."/>
            <person name="Sodergren E."/>
            <person name="Tautz D."/>
            <person name="Vattahil S."/>
            <person name="Villasana D."/>
            <person name="White C.S."/>
            <person name="Wright R."/>
            <person name="Park Y."/>
            <person name="Beeman R.W."/>
            <person name="Lord J."/>
            <person name="Oppert B."/>
            <person name="Lorenzen M."/>
            <person name="Brown S."/>
            <person name="Wang L."/>
            <person name="Savard J."/>
            <person name="Tautz D."/>
            <person name="Richards S."/>
            <person name="Weinstock G."/>
            <person name="Gibbs R.A."/>
            <person name="Liu Y."/>
            <person name="Worley K."/>
            <person name="Weinstock G."/>
            <person name="Elsik C.G."/>
            <person name="Reese J.T."/>
            <person name="Elhaik E."/>
            <person name="Landan G."/>
            <person name="Graur D."/>
            <person name="Arensburger P."/>
            <person name="Atkinson P."/>
            <person name="Beeman R.W."/>
            <person name="Beidler J."/>
            <person name="Brown S.J."/>
            <person name="Demuth J.P."/>
            <person name="Drury D.W."/>
            <person name="Du Y.Z."/>
            <person name="Fujiwara H."/>
            <person name="Lorenzen M."/>
            <person name="Maselli V."/>
            <person name="Osanai M."/>
            <person name="Park Y."/>
            <person name="Robertson H.M."/>
            <person name="Tu Z."/>
            <person name="Wang J.J."/>
            <person name="Wang S."/>
            <person name="Richards S."/>
            <person name="Song H."/>
            <person name="Zhang L."/>
            <person name="Sodergren E."/>
            <person name="Werner D."/>
            <person name="Stanke M."/>
            <person name="Morgenstern B."/>
            <person name="Solovyev V."/>
            <person name="Kosarev P."/>
            <person name="Brown G."/>
            <person name="Chen H.C."/>
            <person name="Ermolaeva O."/>
            <person name="Hlavina W."/>
            <person name="Kapustin Y."/>
            <person name="Kiryutin B."/>
            <person name="Kitts P."/>
            <person name="Maglott D."/>
            <person name="Pruitt K."/>
            <person name="Sapojnikov V."/>
            <person name="Souvorov A."/>
            <person name="Mackey A.J."/>
            <person name="Waterhouse R.M."/>
            <person name="Wyder S."/>
            <person name="Zdobnov E.M."/>
            <person name="Zdobnov E.M."/>
            <person name="Wyder S."/>
            <person name="Kriventseva E.V."/>
            <person name="Kadowaki T."/>
            <person name="Bork P."/>
            <person name="Aranda M."/>
            <person name="Bao R."/>
            <person name="Beermann A."/>
            <person name="Berns N."/>
            <person name="Bolognesi R."/>
            <person name="Bonneton F."/>
            <person name="Bopp D."/>
            <person name="Brown S.J."/>
            <person name="Bucher G."/>
            <person name="Butts T."/>
            <person name="Chaumot A."/>
            <person name="Denell R.E."/>
            <person name="Ferrier D.E."/>
            <person name="Friedrich M."/>
            <person name="Gordon C.M."/>
            <person name="Jindra M."/>
            <person name="Klingler M."/>
            <person name="Lan Q."/>
            <person name="Lattorff H.M."/>
            <person name="Laudet V."/>
            <person name="von Levetsow C."/>
            <person name="Liu Z."/>
            <person name="Lutz R."/>
            <person name="Lynch J.A."/>
            <person name="da Fonseca R.N."/>
            <person name="Posnien N."/>
            <person name="Reuter R."/>
            <person name="Roth S."/>
            <person name="Savard J."/>
            <person name="Schinko J.B."/>
            <person name="Schmitt C."/>
            <person name="Schoppmeier M."/>
            <person name="Schroder R."/>
            <person name="Shippy T.D."/>
            <person name="Simonnet F."/>
            <person name="Marques-Souza H."/>
            <person name="Tautz D."/>
            <person name="Tomoyasu Y."/>
            <person name="Trauner J."/>
            <person name="Van der Zee M."/>
            <person name="Vervoort M."/>
            <person name="Wittkopp N."/>
            <person name="Wimmer E.A."/>
            <person name="Yang X."/>
            <person name="Jones A.K."/>
            <person name="Sattelle D.B."/>
            <person name="Ebert P.R."/>
            <person name="Nelson D."/>
            <person name="Scott J.G."/>
            <person name="Beeman R.W."/>
            <person name="Muthukrishnan S."/>
            <person name="Kramer K.J."/>
            <person name="Arakane Y."/>
            <person name="Beeman R.W."/>
            <person name="Zhu Q."/>
            <person name="Hogenkamp D."/>
            <person name="Dixit R."/>
            <person name="Oppert B."/>
            <person name="Jiang H."/>
            <person name="Zou Z."/>
            <person name="Marshall J."/>
            <person name="Elpidina E."/>
            <person name="Vinokurov K."/>
            <person name="Oppert C."/>
            <person name="Zou Z."/>
            <person name="Evans J."/>
            <person name="Lu Z."/>
            <person name="Zhao P."/>
            <person name="Sumathipala N."/>
            <person name="Altincicek B."/>
            <person name="Vilcinskas A."/>
            <person name="Williams M."/>
            <person name="Hultmark D."/>
            <person name="Hetru C."/>
            <person name="Jiang H."/>
            <person name="Grimmelikhuijzen C.J."/>
            <person name="Hauser F."/>
            <person name="Cazzamali G."/>
            <person name="Williamson M."/>
            <person name="Park Y."/>
            <person name="Li B."/>
            <person name="Tanaka Y."/>
            <person name="Predel R."/>
            <person name="Neupert S."/>
            <person name="Schachtner J."/>
            <person name="Verleyen P."/>
            <person name="Raible F."/>
            <person name="Bork P."/>
            <person name="Friedrich M."/>
            <person name="Walden K.K."/>
            <person name="Robertson H.M."/>
            <person name="Angeli S."/>
            <person name="Foret S."/>
            <person name="Bucher G."/>
            <person name="Schuetz S."/>
            <person name="Maleszka R."/>
            <person name="Wimmer E.A."/>
            <person name="Beeman R.W."/>
            <person name="Lorenzen M."/>
            <person name="Tomoyasu Y."/>
            <person name="Miller S.C."/>
            <person name="Grossmann D."/>
            <person name="Bucher G."/>
        </authorList>
    </citation>
    <scope>NUCLEOTIDE SEQUENCE [LARGE SCALE GENOMIC DNA]</scope>
    <source>
        <strain evidence="5 6">Georgia GA2</strain>
    </source>
</reference>
<dbReference type="PhylomeDB" id="D2A3D9"/>
<dbReference type="InterPro" id="IPR029047">
    <property type="entry name" value="HSP70_peptide-bd_sf"/>
</dbReference>
<proteinExistence type="inferred from homology"/>
<evidence type="ECO:0000313" key="5">
    <source>
        <dbReference type="EMBL" id="EFA02300.1"/>
    </source>
</evidence>
<dbReference type="InterPro" id="IPR043129">
    <property type="entry name" value="ATPase_NBD"/>
</dbReference>
<reference evidence="5 6" key="2">
    <citation type="journal article" date="2010" name="Nucleic Acids Res.">
        <title>BeetleBase in 2010: revisions to provide comprehensive genomic information for Tribolium castaneum.</title>
        <authorList>
            <person name="Kim H.S."/>
            <person name="Murphy T."/>
            <person name="Xia J."/>
            <person name="Caragea D."/>
            <person name="Park Y."/>
            <person name="Beeman R.W."/>
            <person name="Lorenzen M.D."/>
            <person name="Butcher S."/>
            <person name="Manak J.R."/>
            <person name="Brown S.J."/>
        </authorList>
    </citation>
    <scope>GENOME REANNOTATION</scope>
    <source>
        <strain evidence="5 6">Georgia GA2</strain>
    </source>
</reference>
<dbReference type="InterPro" id="IPR013126">
    <property type="entry name" value="Hsp_70_fam"/>
</dbReference>
<dbReference type="GO" id="GO:0005524">
    <property type="term" value="F:ATP binding"/>
    <property type="evidence" value="ECO:0007669"/>
    <property type="project" value="UniProtKB-KW"/>
</dbReference>
<evidence type="ECO:0000313" key="6">
    <source>
        <dbReference type="Proteomes" id="UP000007266"/>
    </source>
</evidence>
<evidence type="ECO:0000256" key="1">
    <source>
        <dbReference type="ARBA" id="ARBA00007381"/>
    </source>
</evidence>
<dbReference type="Proteomes" id="UP000007266">
    <property type="component" value="Linkage group 4"/>
</dbReference>